<evidence type="ECO:0000313" key="2">
    <source>
        <dbReference type="Proteomes" id="UP000199673"/>
    </source>
</evidence>
<name>A0A1I6XD04_9BACT</name>
<proteinExistence type="predicted"/>
<gene>
    <name evidence="1" type="ORF">SAMN04489724_0400</name>
</gene>
<dbReference type="AlphaFoldDB" id="A0A1I6XD04"/>
<accession>A0A1I6XD04</accession>
<dbReference type="Proteomes" id="UP000199673">
    <property type="component" value="Unassembled WGS sequence"/>
</dbReference>
<sequence>MVFLIEHVLVEIPLVFKIPDIQRYNGKLWKKLIEPCYYNFRKRIFLIRCSAFHDISKDMNKLGW</sequence>
<protein>
    <submittedName>
        <fullName evidence="1">Uncharacterized protein</fullName>
    </submittedName>
</protein>
<keyword evidence="2" id="KW-1185">Reference proteome</keyword>
<dbReference type="EMBL" id="FPBF01000001">
    <property type="protein sequence ID" value="SFT35991.1"/>
    <property type="molecule type" value="Genomic_DNA"/>
</dbReference>
<evidence type="ECO:0000313" key="1">
    <source>
        <dbReference type="EMBL" id="SFT35991.1"/>
    </source>
</evidence>
<reference evidence="2" key="1">
    <citation type="submission" date="2016-10" db="EMBL/GenBank/DDBJ databases">
        <authorList>
            <person name="Varghese N."/>
            <person name="Submissions S."/>
        </authorList>
    </citation>
    <scope>NUCLEOTIDE SEQUENCE [LARGE SCALE GENOMIC DNA]</scope>
    <source>
        <strain evidence="2">DSM 23445</strain>
    </source>
</reference>
<organism evidence="1 2">
    <name type="scientific">Algoriphagus locisalis</name>
    <dbReference type="NCBI Taxonomy" id="305507"/>
    <lineage>
        <taxon>Bacteria</taxon>
        <taxon>Pseudomonadati</taxon>
        <taxon>Bacteroidota</taxon>
        <taxon>Cytophagia</taxon>
        <taxon>Cytophagales</taxon>
        <taxon>Cyclobacteriaceae</taxon>
        <taxon>Algoriphagus</taxon>
    </lineage>
</organism>
<dbReference type="STRING" id="305507.SAMN04489724_0400"/>